<dbReference type="Gene3D" id="3.60.15.10">
    <property type="entry name" value="Ribonuclease Z/Hydroxyacylglutathione hydrolase-like"/>
    <property type="match status" value="1"/>
</dbReference>
<proteinExistence type="predicted"/>
<gene>
    <name evidence="2" type="ORF">OJ962_26920</name>
</gene>
<organism evidence="2 3">
    <name type="scientific">Solirubrobacter deserti</name>
    <dbReference type="NCBI Taxonomy" id="2282478"/>
    <lineage>
        <taxon>Bacteria</taxon>
        <taxon>Bacillati</taxon>
        <taxon>Actinomycetota</taxon>
        <taxon>Thermoleophilia</taxon>
        <taxon>Solirubrobacterales</taxon>
        <taxon>Solirubrobacteraceae</taxon>
        <taxon>Solirubrobacter</taxon>
    </lineage>
</organism>
<dbReference type="InterPro" id="IPR052159">
    <property type="entry name" value="Competence_DNA_uptake"/>
</dbReference>
<dbReference type="Proteomes" id="UP001147700">
    <property type="component" value="Unassembled WGS sequence"/>
</dbReference>
<dbReference type="PANTHER" id="PTHR30619">
    <property type="entry name" value="DNA INTERNALIZATION/COMPETENCE PROTEIN COMEC/REC2"/>
    <property type="match status" value="1"/>
</dbReference>
<comment type="caution">
    <text evidence="2">The sequence shown here is derived from an EMBL/GenBank/DDBJ whole genome shotgun (WGS) entry which is preliminary data.</text>
</comment>
<evidence type="ECO:0000259" key="1">
    <source>
        <dbReference type="Pfam" id="PF00753"/>
    </source>
</evidence>
<evidence type="ECO:0000313" key="2">
    <source>
        <dbReference type="EMBL" id="MDA0141160.1"/>
    </source>
</evidence>
<dbReference type="InterPro" id="IPR036866">
    <property type="entry name" value="RibonucZ/Hydroxyglut_hydro"/>
</dbReference>
<dbReference type="EMBL" id="JAPCID010000051">
    <property type="protein sequence ID" value="MDA0141160.1"/>
    <property type="molecule type" value="Genomic_DNA"/>
</dbReference>
<feature type="domain" description="Metallo-beta-lactamase" evidence="1">
    <location>
        <begin position="79"/>
        <end position="144"/>
    </location>
</feature>
<name>A0ABT4RSE4_9ACTN</name>
<dbReference type="PANTHER" id="PTHR30619:SF1">
    <property type="entry name" value="RECOMBINATION PROTEIN 2"/>
    <property type="match status" value="1"/>
</dbReference>
<dbReference type="RefSeq" id="WP_202956896.1">
    <property type="nucleotide sequence ID" value="NZ_JAPCID010000051.1"/>
</dbReference>
<accession>A0ABT4RSE4</accession>
<keyword evidence="3" id="KW-1185">Reference proteome</keyword>
<dbReference type="SUPFAM" id="SSF56281">
    <property type="entry name" value="Metallo-hydrolase/oxidoreductase"/>
    <property type="match status" value="1"/>
</dbReference>
<protein>
    <submittedName>
        <fullName evidence="2">MBL fold metallo-hydrolase</fullName>
    </submittedName>
</protein>
<dbReference type="Pfam" id="PF00753">
    <property type="entry name" value="Lactamase_B"/>
    <property type="match status" value="1"/>
</dbReference>
<sequence>MFEPGTYRIAADLLRVRSRSDKVFRTLSWGDRLKVTGADAAGLNVDVDGPARVKAPPASALVKEADARSPQVLKVDFVDVQQGDATVLETADGATMLVDGGENLLFARYLAGRFRGTTSAAPKPIDCIVVSHGDADHFAGLTRIFGTESEARKQLFLAPERIFHNGIVRRAAEPKLGATVKVGRRRVLTELHDDVRTLPTADLSDGFAEWQAAVNAWSARRPTFQMRRVQRGDHAQFDFLRSRGVDVQVLGPVTMDANGGPGLPWLTDEGKTINGHSVVLLVRFGNVRFLLAGDLNTAAEKTLVADHEAGTIDLRADVLKVPHHGSADYLPEFLERVAPGVSVVSSGDEREHIHPRATLLAALGRHARPSLAEPVMFITELAAFFKSVGQADTDGDRPIWAFERSAFGIVRCRTDGQRLLVYTDTGVKTKNEAYAFTVAADGTMAEDKVSVVP</sequence>
<dbReference type="InterPro" id="IPR001279">
    <property type="entry name" value="Metallo-B-lactamas"/>
</dbReference>
<reference evidence="2" key="1">
    <citation type="submission" date="2022-10" db="EMBL/GenBank/DDBJ databases">
        <title>The WGS of Solirubrobacter sp. CPCC 204708.</title>
        <authorList>
            <person name="Jiang Z."/>
        </authorList>
    </citation>
    <scope>NUCLEOTIDE SEQUENCE</scope>
    <source>
        <strain evidence="2">CPCC 204708</strain>
    </source>
</reference>
<evidence type="ECO:0000313" key="3">
    <source>
        <dbReference type="Proteomes" id="UP001147700"/>
    </source>
</evidence>